<dbReference type="Pfam" id="PF20504">
    <property type="entry name" value="IntS14_C"/>
    <property type="match status" value="1"/>
</dbReference>
<feature type="region of interest" description="Disordered" evidence="1">
    <location>
        <begin position="1"/>
        <end position="25"/>
    </location>
</feature>
<accession>A0AA39LVC2</accession>
<protein>
    <recommendedName>
        <fullName evidence="2">Integrator complex subunit 14 C-terminal domain-containing protein</fullName>
    </recommendedName>
</protein>
<evidence type="ECO:0000313" key="3">
    <source>
        <dbReference type="EMBL" id="KAK0410674.1"/>
    </source>
</evidence>
<sequence>MCSDAGAIQDRPAFASSNPDSPAVSSLPCCDPEMNAVPGVVVALDLMPRSVDLDAEVFVFTAKFIERFRAVFPIHLVTFGDDSASVFARNVKDFPEELKKAPRTNLSLSLLQKTVEDDFDFAEVHSVVLISCGTTEYHIPPQLQFAVPLHFVFVSPEDHLDPEMGARAWELSLGLRHQPEGATPSEELLEATQPTFSDLFDSVGDCLGALEAKLGCRKTLCVEMGENLIFQVRCTPSVPPFRTNDKWSGPGAGVLSVVGSLKAALLPNIGSTCETVYALQRAPEARDADAFGAVAKSLGEDSMLLLCVLDGAFQCLLRPVRSEPKDAWGLTLQFVLSFGAEENRWQLTTGKMPVGGASYAVAVCVSYQCASSRNYWINDTGLQSEIHRLTRNLKREDKVDALYQDINRIGVHGIATSQPDFASTIAKILESRFTQIPPTMHGHLRLVLDVLRKEGFEGWSRLKRKI</sequence>
<feature type="compositionally biased region" description="Polar residues" evidence="1">
    <location>
        <begin position="15"/>
        <end position="24"/>
    </location>
</feature>
<dbReference type="EMBL" id="JAUCMV010000003">
    <property type="protein sequence ID" value="KAK0410674.1"/>
    <property type="molecule type" value="Genomic_DNA"/>
</dbReference>
<name>A0AA39LVC2_9BILA</name>
<evidence type="ECO:0000259" key="2">
    <source>
        <dbReference type="Pfam" id="PF20504"/>
    </source>
</evidence>
<dbReference type="Proteomes" id="UP001175271">
    <property type="component" value="Unassembled WGS sequence"/>
</dbReference>
<evidence type="ECO:0000256" key="1">
    <source>
        <dbReference type="SAM" id="MobiDB-lite"/>
    </source>
</evidence>
<evidence type="ECO:0000313" key="4">
    <source>
        <dbReference type="Proteomes" id="UP001175271"/>
    </source>
</evidence>
<feature type="domain" description="Integrator complex subunit 14 C-terminal" evidence="2">
    <location>
        <begin position="376"/>
        <end position="447"/>
    </location>
</feature>
<organism evidence="3 4">
    <name type="scientific">Steinernema hermaphroditum</name>
    <dbReference type="NCBI Taxonomy" id="289476"/>
    <lineage>
        <taxon>Eukaryota</taxon>
        <taxon>Metazoa</taxon>
        <taxon>Ecdysozoa</taxon>
        <taxon>Nematoda</taxon>
        <taxon>Chromadorea</taxon>
        <taxon>Rhabditida</taxon>
        <taxon>Tylenchina</taxon>
        <taxon>Panagrolaimomorpha</taxon>
        <taxon>Strongyloidoidea</taxon>
        <taxon>Steinernematidae</taxon>
        <taxon>Steinernema</taxon>
    </lineage>
</organism>
<dbReference type="InterPro" id="IPR046471">
    <property type="entry name" value="IntS14_C"/>
</dbReference>
<dbReference type="AlphaFoldDB" id="A0AA39LVC2"/>
<reference evidence="3" key="1">
    <citation type="submission" date="2023-06" db="EMBL/GenBank/DDBJ databases">
        <title>Genomic analysis of the entomopathogenic nematode Steinernema hermaphroditum.</title>
        <authorList>
            <person name="Schwarz E.M."/>
            <person name="Heppert J.K."/>
            <person name="Baniya A."/>
            <person name="Schwartz H.T."/>
            <person name="Tan C.-H."/>
            <person name="Antoshechkin I."/>
            <person name="Sternberg P.W."/>
            <person name="Goodrich-Blair H."/>
            <person name="Dillman A.R."/>
        </authorList>
    </citation>
    <scope>NUCLEOTIDE SEQUENCE</scope>
    <source>
        <strain evidence="3">PS9179</strain>
        <tissue evidence="3">Whole animal</tissue>
    </source>
</reference>
<keyword evidence="4" id="KW-1185">Reference proteome</keyword>
<comment type="caution">
    <text evidence="3">The sequence shown here is derived from an EMBL/GenBank/DDBJ whole genome shotgun (WGS) entry which is preliminary data.</text>
</comment>
<proteinExistence type="predicted"/>
<gene>
    <name evidence="3" type="ORF">QR680_005268</name>
</gene>